<dbReference type="Gene3D" id="3.40.50.150">
    <property type="entry name" value="Vaccinia Virus protein VP39"/>
    <property type="match status" value="1"/>
</dbReference>
<name>A0ABR1GTU2_9HYPO</name>
<feature type="compositionally biased region" description="Pro residues" evidence="2">
    <location>
        <begin position="16"/>
        <end position="28"/>
    </location>
</feature>
<dbReference type="PANTHER" id="PTHR43591:SF10">
    <property type="entry name" value="ABC TRANSMEMBRANE TYPE-1 DOMAIN-CONTAINING PROTEIN-RELATED"/>
    <property type="match status" value="1"/>
</dbReference>
<proteinExistence type="inferred from homology"/>
<feature type="region of interest" description="Disordered" evidence="2">
    <location>
        <begin position="1"/>
        <end position="63"/>
    </location>
</feature>
<comment type="similarity">
    <text evidence="1">Belongs to the methyltransferase superfamily. LaeA methyltransferase family.</text>
</comment>
<sequence>MADHTSPGKSPKSSPKSPPKSPDHPGSPPRIEADPDIEPAAADDDDADHSDADSAMGASSVASSTTSISESILDYRRLHGRTYENIKTTEYWAPNDDQQNEGLDIIHNALLMTLDDRLFLAPIGPSPGRVLDVGTGTGIWAIDLGDQLPQTEIIGTDLSPIQPPWVPPNVEFVIDDCLQDWTWPSDHFDFVHLRALYGSIPDWHALYAKAFVHLRPGGWLQDLEMDVRIQSDHVVLPADHIFNRWADLFYAGGDKMGRSFAIACGHTMRDAMEAAGFVDIVEEKVKAPIHGWPKDPRLQQAGLLFQLALDESIEGFAVFLMTQILGWQRDEVLVLVAEFRSEMRKKSNFGWCQTTIVYGRKPLAPPETP</sequence>
<protein>
    <recommendedName>
        <fullName evidence="5">Methyltransferase</fullName>
    </recommendedName>
</protein>
<dbReference type="InterPro" id="IPR029063">
    <property type="entry name" value="SAM-dependent_MTases_sf"/>
</dbReference>
<feature type="compositionally biased region" description="Acidic residues" evidence="2">
    <location>
        <begin position="34"/>
        <end position="48"/>
    </location>
</feature>
<evidence type="ECO:0000313" key="4">
    <source>
        <dbReference type="Proteomes" id="UP001498476"/>
    </source>
</evidence>
<gene>
    <name evidence="3" type="ORF">QQX98_008991</name>
</gene>
<reference evidence="3 4" key="1">
    <citation type="journal article" date="2025" name="Microbiol. Resour. Announc.">
        <title>Draft genome sequences for Neonectria magnoliae and Neonectria punicea, canker pathogens of Liriodendron tulipifera and Acer saccharum in West Virginia.</title>
        <authorList>
            <person name="Petronek H.M."/>
            <person name="Kasson M.T."/>
            <person name="Metheny A.M."/>
            <person name="Stauder C.M."/>
            <person name="Lovett B."/>
            <person name="Lynch S.C."/>
            <person name="Garnas J.R."/>
            <person name="Kasson L.R."/>
            <person name="Stajich J.E."/>
        </authorList>
    </citation>
    <scope>NUCLEOTIDE SEQUENCE [LARGE SCALE GENOMIC DNA]</scope>
    <source>
        <strain evidence="3 4">NRRL 64653</strain>
    </source>
</reference>
<keyword evidence="4" id="KW-1185">Reference proteome</keyword>
<evidence type="ECO:0000256" key="1">
    <source>
        <dbReference type="ARBA" id="ARBA00038158"/>
    </source>
</evidence>
<dbReference type="SUPFAM" id="SSF53335">
    <property type="entry name" value="S-adenosyl-L-methionine-dependent methyltransferases"/>
    <property type="match status" value="1"/>
</dbReference>
<dbReference type="EMBL" id="JAZAVJ010000172">
    <property type="protein sequence ID" value="KAK7408805.1"/>
    <property type="molecule type" value="Genomic_DNA"/>
</dbReference>
<feature type="compositionally biased region" description="Low complexity" evidence="2">
    <location>
        <begin position="53"/>
        <end position="63"/>
    </location>
</feature>
<organism evidence="3 4">
    <name type="scientific">Neonectria punicea</name>
    <dbReference type="NCBI Taxonomy" id="979145"/>
    <lineage>
        <taxon>Eukaryota</taxon>
        <taxon>Fungi</taxon>
        <taxon>Dikarya</taxon>
        <taxon>Ascomycota</taxon>
        <taxon>Pezizomycotina</taxon>
        <taxon>Sordariomycetes</taxon>
        <taxon>Hypocreomycetidae</taxon>
        <taxon>Hypocreales</taxon>
        <taxon>Nectriaceae</taxon>
        <taxon>Neonectria</taxon>
    </lineage>
</organism>
<evidence type="ECO:0000313" key="3">
    <source>
        <dbReference type="EMBL" id="KAK7408805.1"/>
    </source>
</evidence>
<evidence type="ECO:0000256" key="2">
    <source>
        <dbReference type="SAM" id="MobiDB-lite"/>
    </source>
</evidence>
<dbReference type="Proteomes" id="UP001498476">
    <property type="component" value="Unassembled WGS sequence"/>
</dbReference>
<evidence type="ECO:0008006" key="5">
    <source>
        <dbReference type="Google" id="ProtNLM"/>
    </source>
</evidence>
<dbReference type="PANTHER" id="PTHR43591">
    <property type="entry name" value="METHYLTRANSFERASE"/>
    <property type="match status" value="1"/>
</dbReference>
<accession>A0ABR1GTU2</accession>
<dbReference type="Pfam" id="PF13489">
    <property type="entry name" value="Methyltransf_23"/>
    <property type="match status" value="1"/>
</dbReference>
<dbReference type="CDD" id="cd02440">
    <property type="entry name" value="AdoMet_MTases"/>
    <property type="match status" value="1"/>
</dbReference>
<comment type="caution">
    <text evidence="3">The sequence shown here is derived from an EMBL/GenBank/DDBJ whole genome shotgun (WGS) entry which is preliminary data.</text>
</comment>